<evidence type="ECO:0000313" key="7">
    <source>
        <dbReference type="EMBL" id="ENN88404.1"/>
    </source>
</evidence>
<dbReference type="InterPro" id="IPR036388">
    <property type="entry name" value="WH-like_DNA-bd_sf"/>
</dbReference>
<dbReference type="PANTHER" id="PTHR30427">
    <property type="entry name" value="TRANSCRIPTIONAL ACTIVATOR PROTEIN LYSR"/>
    <property type="match status" value="1"/>
</dbReference>
<comment type="similarity">
    <text evidence="1">Belongs to the LysR transcriptional regulatory family.</text>
</comment>
<feature type="domain" description="HTH lysR-type" evidence="6">
    <location>
        <begin position="9"/>
        <end position="66"/>
    </location>
</feature>
<dbReference type="Pfam" id="PF03466">
    <property type="entry name" value="LysR_substrate"/>
    <property type="match status" value="1"/>
</dbReference>
<dbReference type="GO" id="GO:0010628">
    <property type="term" value="P:positive regulation of gene expression"/>
    <property type="evidence" value="ECO:0007669"/>
    <property type="project" value="TreeGrafter"/>
</dbReference>
<dbReference type="PANTHER" id="PTHR30427:SF1">
    <property type="entry name" value="TRANSCRIPTIONAL ACTIVATOR PROTEIN LYSR"/>
    <property type="match status" value="1"/>
</dbReference>
<evidence type="ECO:0000259" key="6">
    <source>
        <dbReference type="PROSITE" id="PS50931"/>
    </source>
</evidence>
<evidence type="ECO:0000256" key="5">
    <source>
        <dbReference type="ARBA" id="ARBA00023163"/>
    </source>
</evidence>
<dbReference type="SUPFAM" id="SSF53850">
    <property type="entry name" value="Periplasmic binding protein-like II"/>
    <property type="match status" value="1"/>
</dbReference>
<dbReference type="Gene3D" id="1.10.10.10">
    <property type="entry name" value="Winged helix-like DNA-binding domain superfamily/Winged helix DNA-binding domain"/>
    <property type="match status" value="1"/>
</dbReference>
<dbReference type="Pfam" id="PF00126">
    <property type="entry name" value="HTH_1"/>
    <property type="match status" value="1"/>
</dbReference>
<keyword evidence="4" id="KW-0010">Activator</keyword>
<dbReference type="RefSeq" id="WP_004112378.1">
    <property type="nucleotide sequence ID" value="NZ_AQHN01000028.1"/>
</dbReference>
<proteinExistence type="inferred from homology"/>
<evidence type="ECO:0000256" key="3">
    <source>
        <dbReference type="ARBA" id="ARBA00023125"/>
    </source>
</evidence>
<comment type="caution">
    <text evidence="7">The sequence shown here is derived from an EMBL/GenBank/DDBJ whole genome shotgun (WGS) entry which is preliminary data.</text>
</comment>
<accession>N6U738</accession>
<reference evidence="7 8" key="1">
    <citation type="journal article" date="2012" name="BMC Genomics">
        <title>Genomic basis of broad host range and environmental adaptability of Rhizobium tropici CIAT 899 and Rhizobium sp. PRF 81 which are used in inoculants for common bean (Phaseolus vulgaris L.).</title>
        <authorList>
            <person name="Ormeno-Orrillo E."/>
            <person name="Menna P."/>
            <person name="Almeida L.G."/>
            <person name="Ollero F.J."/>
            <person name="Nicolas M.F."/>
            <person name="Pains Rodrigues E."/>
            <person name="Shigueyoshi Nakatani A."/>
            <person name="Silva Batista J.S."/>
            <person name="Oliveira Chueire L.M."/>
            <person name="Souza R.C."/>
            <person name="Ribeiro Vasconcelos A.T."/>
            <person name="Megias M."/>
            <person name="Hungria M."/>
            <person name="Martinez-Romero E."/>
        </authorList>
    </citation>
    <scope>NUCLEOTIDE SEQUENCE [LARGE SCALE GENOMIC DNA]</scope>
    <source>
        <strain evidence="7 8">PRF 81</strain>
    </source>
</reference>
<name>N6U738_9HYPH</name>
<dbReference type="EMBL" id="AQHN01000028">
    <property type="protein sequence ID" value="ENN88404.1"/>
    <property type="molecule type" value="Genomic_DNA"/>
</dbReference>
<evidence type="ECO:0000256" key="4">
    <source>
        <dbReference type="ARBA" id="ARBA00023159"/>
    </source>
</evidence>
<dbReference type="GO" id="GO:0043565">
    <property type="term" value="F:sequence-specific DNA binding"/>
    <property type="evidence" value="ECO:0007669"/>
    <property type="project" value="TreeGrafter"/>
</dbReference>
<dbReference type="InterPro" id="IPR036390">
    <property type="entry name" value="WH_DNA-bd_sf"/>
</dbReference>
<protein>
    <submittedName>
        <fullName evidence="7">Transcriptional activator protein LysR</fullName>
    </submittedName>
</protein>
<dbReference type="GO" id="GO:0009089">
    <property type="term" value="P:lysine biosynthetic process via diaminopimelate"/>
    <property type="evidence" value="ECO:0007669"/>
    <property type="project" value="TreeGrafter"/>
</dbReference>
<keyword evidence="3" id="KW-0238">DNA-binding</keyword>
<dbReference type="Gene3D" id="3.40.190.290">
    <property type="match status" value="1"/>
</dbReference>
<evidence type="ECO:0000256" key="2">
    <source>
        <dbReference type="ARBA" id="ARBA00023015"/>
    </source>
</evidence>
<organism evidence="7 8">
    <name type="scientific">Rhizobium freirei PRF 81</name>
    <dbReference type="NCBI Taxonomy" id="363754"/>
    <lineage>
        <taxon>Bacteria</taxon>
        <taxon>Pseudomonadati</taxon>
        <taxon>Pseudomonadota</taxon>
        <taxon>Alphaproteobacteria</taxon>
        <taxon>Hyphomicrobiales</taxon>
        <taxon>Rhizobiaceae</taxon>
        <taxon>Rhizobium/Agrobacterium group</taxon>
        <taxon>Rhizobium</taxon>
    </lineage>
</organism>
<dbReference type="Proteomes" id="UP000012429">
    <property type="component" value="Unassembled WGS sequence"/>
</dbReference>
<dbReference type="PROSITE" id="PS50931">
    <property type="entry name" value="HTH_LYSR"/>
    <property type="match status" value="1"/>
</dbReference>
<dbReference type="GO" id="GO:0003700">
    <property type="term" value="F:DNA-binding transcription factor activity"/>
    <property type="evidence" value="ECO:0007669"/>
    <property type="project" value="InterPro"/>
</dbReference>
<evidence type="ECO:0000313" key="8">
    <source>
        <dbReference type="Proteomes" id="UP000012429"/>
    </source>
</evidence>
<keyword evidence="5" id="KW-0804">Transcription</keyword>
<dbReference type="AlphaFoldDB" id="N6U738"/>
<dbReference type="STRING" id="363754.RHSP_75697"/>
<dbReference type="InterPro" id="IPR005119">
    <property type="entry name" value="LysR_subst-bd"/>
</dbReference>
<evidence type="ECO:0000256" key="1">
    <source>
        <dbReference type="ARBA" id="ARBA00009437"/>
    </source>
</evidence>
<keyword evidence="2" id="KW-0805">Transcription regulation</keyword>
<dbReference type="InterPro" id="IPR000847">
    <property type="entry name" value="LysR_HTH_N"/>
</dbReference>
<keyword evidence="8" id="KW-1185">Reference proteome</keyword>
<dbReference type="PRINTS" id="PR00039">
    <property type="entry name" value="HTHLYSR"/>
</dbReference>
<gene>
    <name evidence="7" type="primary">lysR</name>
    <name evidence="7" type="ORF">RHSP_75697</name>
</gene>
<dbReference type="SUPFAM" id="SSF46785">
    <property type="entry name" value="Winged helix' DNA-binding domain"/>
    <property type="match status" value="1"/>
</dbReference>
<sequence>MDGSETMDLNLRMVECFKAVMAAGTVTEAAEMLYTSQPAVSRSIKQLESSVGAKLFDRKRGRLVPTAYAFALSEEVNKVFKGLDHLRRAAASLKDFQNGNISIVCAPAFSQGFIADVAAAFVKKHGDVSLTIDTQLSWRIDELLNDQKFDLGIAAYDMSSLGADYETFCSPREVCVMTSDHPLAKHALIKPEDLEGVSSIFMGNVDPYRKRLDRVFDNADIRRRLVVETANTAAACAMAVRGCGVAIVNPLTALDYVNSGLVMRRFSHGEPFYSTLLRARHRPTSPIIDLFVAQLKSVRDDYLARSEVLLSA</sequence>
<dbReference type="NCBIfam" id="NF008239">
    <property type="entry name" value="PRK11013.1"/>
    <property type="match status" value="1"/>
</dbReference>
<dbReference type="PATRIC" id="fig|363754.4.peg.1662"/>